<dbReference type="AlphaFoldDB" id="A0A9X0BCF5"/>
<reference evidence="1" key="2">
    <citation type="journal article" date="2023" name="IMA Fungus">
        <title>Comparative genomic study of the Penicillium genus elucidates a diverse pangenome and 15 lateral gene transfer events.</title>
        <authorList>
            <person name="Petersen C."/>
            <person name="Sorensen T."/>
            <person name="Nielsen M.R."/>
            <person name="Sondergaard T.E."/>
            <person name="Sorensen J.L."/>
            <person name="Fitzpatrick D.A."/>
            <person name="Frisvad J.C."/>
            <person name="Nielsen K.L."/>
        </authorList>
    </citation>
    <scope>NUCLEOTIDE SEQUENCE</scope>
    <source>
        <strain evidence="1">IBT 29677</strain>
    </source>
</reference>
<evidence type="ECO:0000313" key="1">
    <source>
        <dbReference type="EMBL" id="KAJ5404578.1"/>
    </source>
</evidence>
<protein>
    <recommendedName>
        <fullName evidence="3">F-box domain-containing protein</fullName>
    </recommendedName>
</protein>
<gene>
    <name evidence="1" type="ORF">N7509_004449</name>
</gene>
<dbReference type="Proteomes" id="UP001147747">
    <property type="component" value="Unassembled WGS sequence"/>
</dbReference>
<organism evidence="1 2">
    <name type="scientific">Penicillium cosmopolitanum</name>
    <dbReference type="NCBI Taxonomy" id="1131564"/>
    <lineage>
        <taxon>Eukaryota</taxon>
        <taxon>Fungi</taxon>
        <taxon>Dikarya</taxon>
        <taxon>Ascomycota</taxon>
        <taxon>Pezizomycotina</taxon>
        <taxon>Eurotiomycetes</taxon>
        <taxon>Eurotiomycetidae</taxon>
        <taxon>Eurotiales</taxon>
        <taxon>Aspergillaceae</taxon>
        <taxon>Penicillium</taxon>
    </lineage>
</organism>
<comment type="caution">
    <text evidence="1">The sequence shown here is derived from an EMBL/GenBank/DDBJ whole genome shotgun (WGS) entry which is preliminary data.</text>
</comment>
<keyword evidence="2" id="KW-1185">Reference proteome</keyword>
<accession>A0A9X0BCF5</accession>
<proteinExistence type="predicted"/>
<dbReference type="EMBL" id="JAPZBU010000005">
    <property type="protein sequence ID" value="KAJ5404578.1"/>
    <property type="molecule type" value="Genomic_DNA"/>
</dbReference>
<dbReference type="RefSeq" id="XP_056491820.1">
    <property type="nucleotide sequence ID" value="XM_056629086.1"/>
</dbReference>
<dbReference type="GeneID" id="81368066"/>
<evidence type="ECO:0000313" key="2">
    <source>
        <dbReference type="Proteomes" id="UP001147747"/>
    </source>
</evidence>
<dbReference type="OrthoDB" id="2520703at2759"/>
<name>A0A9X0BCF5_9EURO</name>
<sequence>MDRLPPELLLMIGEHIQRSSDSQITLHSLSLCCRHFHDVFESMLYHSLSLCSFSVKYAHLIVRLWRDPEIASQVRRLKMSCEPVSDYQESVDQLKGDPEVASFIQNALDEIFTPEEVFDR</sequence>
<evidence type="ECO:0008006" key="3">
    <source>
        <dbReference type="Google" id="ProtNLM"/>
    </source>
</evidence>
<reference evidence="1" key="1">
    <citation type="submission" date="2022-12" db="EMBL/GenBank/DDBJ databases">
        <authorList>
            <person name="Petersen C."/>
        </authorList>
    </citation>
    <scope>NUCLEOTIDE SEQUENCE</scope>
    <source>
        <strain evidence="1">IBT 29677</strain>
    </source>
</reference>